<comment type="caution">
    <text evidence="3">The sequence shown here is derived from an EMBL/GenBank/DDBJ whole genome shotgun (WGS) entry which is preliminary data.</text>
</comment>
<proteinExistence type="predicted"/>
<protein>
    <submittedName>
        <fullName evidence="3">Uncharacterized protein</fullName>
    </submittedName>
</protein>
<feature type="coiled-coil region" evidence="1">
    <location>
        <begin position="5"/>
        <end position="39"/>
    </location>
</feature>
<reference evidence="3" key="1">
    <citation type="journal article" date="2022" name="bioRxiv">
        <title>Genomics of Preaxostyla Flagellates Illuminates Evolutionary Transitions and the Path Towards Mitochondrial Loss.</title>
        <authorList>
            <person name="Novak L.V.F."/>
            <person name="Treitli S.C."/>
            <person name="Pyrih J."/>
            <person name="Halakuc P."/>
            <person name="Pipaliya S.V."/>
            <person name="Vacek V."/>
            <person name="Brzon O."/>
            <person name="Soukal P."/>
            <person name="Eme L."/>
            <person name="Dacks J.B."/>
            <person name="Karnkowska A."/>
            <person name="Elias M."/>
            <person name="Hampl V."/>
        </authorList>
    </citation>
    <scope>NUCLEOTIDE SEQUENCE</scope>
    <source>
        <strain evidence="3">RCP-MX</strain>
    </source>
</reference>
<dbReference type="PRINTS" id="PR01217">
    <property type="entry name" value="PRICHEXTENSN"/>
</dbReference>
<feature type="compositionally biased region" description="Pro residues" evidence="2">
    <location>
        <begin position="310"/>
        <end position="319"/>
    </location>
</feature>
<feature type="compositionally biased region" description="Polar residues" evidence="2">
    <location>
        <begin position="51"/>
        <end position="60"/>
    </location>
</feature>
<feature type="region of interest" description="Disordered" evidence="2">
    <location>
        <begin position="263"/>
        <end position="360"/>
    </location>
</feature>
<feature type="compositionally biased region" description="Low complexity" evidence="2">
    <location>
        <begin position="114"/>
        <end position="133"/>
    </location>
</feature>
<accession>A0ABQ8UH19</accession>
<sequence>MASLYQRLEVLVTSLQTDLKRAQKEIVTLRNEVNLLLREREKYVHKHIRTKSCSSPASPTDPSPVDVSHLSSNETHSTFNTFCDQSLAQPEPSIPGVPLVRHSVPLLPFDRLVNKPPQSSQPPQQLPFVPVVKPRSRTPSPDHESHHHHSVPHLPAPSPPSELAGPHHASGSGWHKPTAPPSPEAPIPSLLQLLCTHEPLSRSRSPPLAFQQNWVGASGAPAAPSTPPWIVAAQPALQQQQQQQQHCSPPLVPVTIPHPLPPVLPLVDLTPPRPASELPTRSPGHTSPPAGATSPSLPGRPPLGNTSPPMSRPPRPPHTLAPLLEVPAPPSAPAEPATPDDGGLYLPPLTASTSRTDAHD</sequence>
<dbReference type="Proteomes" id="UP001141327">
    <property type="component" value="Unassembled WGS sequence"/>
</dbReference>
<keyword evidence="1" id="KW-0175">Coiled coil</keyword>
<evidence type="ECO:0000256" key="1">
    <source>
        <dbReference type="SAM" id="Coils"/>
    </source>
</evidence>
<keyword evidence="4" id="KW-1185">Reference proteome</keyword>
<evidence type="ECO:0000313" key="4">
    <source>
        <dbReference type="Proteomes" id="UP001141327"/>
    </source>
</evidence>
<feature type="region of interest" description="Disordered" evidence="2">
    <location>
        <begin position="111"/>
        <end position="187"/>
    </location>
</feature>
<organism evidence="3 4">
    <name type="scientific">Paratrimastix pyriformis</name>
    <dbReference type="NCBI Taxonomy" id="342808"/>
    <lineage>
        <taxon>Eukaryota</taxon>
        <taxon>Metamonada</taxon>
        <taxon>Preaxostyla</taxon>
        <taxon>Paratrimastigidae</taxon>
        <taxon>Paratrimastix</taxon>
    </lineage>
</organism>
<dbReference type="EMBL" id="JAPMOS010000028">
    <property type="protein sequence ID" value="KAJ4458548.1"/>
    <property type="molecule type" value="Genomic_DNA"/>
</dbReference>
<name>A0ABQ8UH19_9EUKA</name>
<feature type="compositionally biased region" description="Polar residues" evidence="2">
    <location>
        <begin position="350"/>
        <end position="360"/>
    </location>
</feature>
<gene>
    <name evidence="3" type="ORF">PAPYR_5748</name>
</gene>
<evidence type="ECO:0000313" key="3">
    <source>
        <dbReference type="EMBL" id="KAJ4458548.1"/>
    </source>
</evidence>
<feature type="region of interest" description="Disordered" evidence="2">
    <location>
        <begin position="235"/>
        <end position="254"/>
    </location>
</feature>
<feature type="region of interest" description="Disordered" evidence="2">
    <location>
        <begin position="47"/>
        <end position="72"/>
    </location>
</feature>
<evidence type="ECO:0000256" key="2">
    <source>
        <dbReference type="SAM" id="MobiDB-lite"/>
    </source>
</evidence>